<dbReference type="SUPFAM" id="SSF56235">
    <property type="entry name" value="N-terminal nucleophile aminohydrolases (Ntn hydrolases)"/>
    <property type="match status" value="1"/>
</dbReference>
<dbReference type="GO" id="GO:0005524">
    <property type="term" value="F:ATP binding"/>
    <property type="evidence" value="ECO:0007669"/>
    <property type="project" value="UniProtKB-KW"/>
</dbReference>
<keyword evidence="5 10" id="KW-0067">ATP-binding</keyword>
<evidence type="ECO:0000256" key="7">
    <source>
        <dbReference type="ARBA" id="ARBA00022962"/>
    </source>
</evidence>
<dbReference type="Pfam" id="PF00733">
    <property type="entry name" value="Asn_synthase"/>
    <property type="match status" value="1"/>
</dbReference>
<comment type="pathway">
    <text evidence="1">Amino-acid biosynthesis; L-asparagine biosynthesis; L-asparagine from L-aspartate (L-Gln route): step 1/1.</text>
</comment>
<evidence type="ECO:0000256" key="2">
    <source>
        <dbReference type="ARBA" id="ARBA00005752"/>
    </source>
</evidence>
<dbReference type="Pfam" id="PF13537">
    <property type="entry name" value="GATase_7"/>
    <property type="match status" value="1"/>
</dbReference>
<evidence type="ECO:0000256" key="4">
    <source>
        <dbReference type="ARBA" id="ARBA00022741"/>
    </source>
</evidence>
<accession>A0A0N8GG62</accession>
<dbReference type="EMBL" id="LIXZ01000038">
    <property type="protein sequence ID" value="KPL57610.1"/>
    <property type="molecule type" value="Genomic_DNA"/>
</dbReference>
<dbReference type="InterPro" id="IPR033738">
    <property type="entry name" value="AsnB_N"/>
</dbReference>
<dbReference type="AlphaFoldDB" id="A0A0N8GG62"/>
<keyword evidence="7 9" id="KW-0315">Glutamine amidotransferase</keyword>
<dbReference type="PROSITE" id="PS51278">
    <property type="entry name" value="GATASE_TYPE_2"/>
    <property type="match status" value="1"/>
</dbReference>
<dbReference type="GO" id="GO:0006529">
    <property type="term" value="P:asparagine biosynthetic process"/>
    <property type="evidence" value="ECO:0007669"/>
    <property type="project" value="UniProtKB-KW"/>
</dbReference>
<dbReference type="CDD" id="cd00712">
    <property type="entry name" value="AsnB"/>
    <property type="match status" value="1"/>
</dbReference>
<evidence type="ECO:0000256" key="9">
    <source>
        <dbReference type="PIRSR" id="PIRSR001589-1"/>
    </source>
</evidence>
<evidence type="ECO:0000313" key="14">
    <source>
        <dbReference type="Proteomes" id="UP000050398"/>
    </source>
</evidence>
<comment type="similarity">
    <text evidence="2">Belongs to the asparagine synthetase family.</text>
</comment>
<dbReference type="InterPro" id="IPR017932">
    <property type="entry name" value="GATase_2_dom"/>
</dbReference>
<feature type="domain" description="Glutamine amidotransferase type-2" evidence="12">
    <location>
        <begin position="2"/>
        <end position="212"/>
    </location>
</feature>
<reference evidence="13 14" key="1">
    <citation type="submission" date="2015-08" db="EMBL/GenBank/DDBJ databases">
        <title>Draft Genome Sequence of Bacillus vietnamensis UCD-SED5.</title>
        <authorList>
            <person name="Lee R.D."/>
            <person name="Jospin G."/>
            <person name="Lang J.M."/>
            <person name="Coil D.A."/>
            <person name="Eisen J.A."/>
        </authorList>
    </citation>
    <scope>NUCLEOTIDE SEQUENCE [LARGE SCALE GENOMIC DNA]</scope>
    <source>
        <strain evidence="13 14">UCD-SED5</strain>
    </source>
</reference>
<dbReference type="PATRIC" id="fig|218284.4.peg.3068"/>
<dbReference type="Gene3D" id="3.40.50.620">
    <property type="entry name" value="HUPs"/>
    <property type="match status" value="1"/>
</dbReference>
<evidence type="ECO:0000256" key="6">
    <source>
        <dbReference type="ARBA" id="ARBA00022888"/>
    </source>
</evidence>
<evidence type="ECO:0000256" key="5">
    <source>
        <dbReference type="ARBA" id="ARBA00022840"/>
    </source>
</evidence>
<dbReference type="Gene3D" id="3.60.20.10">
    <property type="entry name" value="Glutamine Phosphoribosylpyrophosphate, subunit 1, domain 1"/>
    <property type="match status" value="1"/>
</dbReference>
<evidence type="ECO:0000256" key="10">
    <source>
        <dbReference type="PIRSR" id="PIRSR001589-2"/>
    </source>
</evidence>
<dbReference type="EC" id="6.3.5.4" evidence="3"/>
<dbReference type="PIRSF" id="PIRSF001589">
    <property type="entry name" value="Asn_synthetase_glu-h"/>
    <property type="match status" value="1"/>
</dbReference>
<evidence type="ECO:0000313" key="13">
    <source>
        <dbReference type="EMBL" id="KPL57610.1"/>
    </source>
</evidence>
<proteinExistence type="inferred from homology"/>
<protein>
    <recommendedName>
        <fullName evidence="3">asparagine synthase (glutamine-hydrolyzing)</fullName>
        <ecNumber evidence="3">6.3.5.4</ecNumber>
    </recommendedName>
</protein>
<comment type="caution">
    <text evidence="13">The sequence shown here is derived from an EMBL/GenBank/DDBJ whole genome shotgun (WGS) entry which is preliminary data.</text>
</comment>
<gene>
    <name evidence="13" type="ORF">AM506_21305</name>
</gene>
<dbReference type="InterPro" id="IPR051786">
    <property type="entry name" value="ASN_synthetase/amidase"/>
</dbReference>
<dbReference type="GO" id="GO:0005829">
    <property type="term" value="C:cytosol"/>
    <property type="evidence" value="ECO:0007669"/>
    <property type="project" value="TreeGrafter"/>
</dbReference>
<feature type="site" description="Important for beta-aspartyl-AMP intermediate formation" evidence="11">
    <location>
        <position position="356"/>
    </location>
</feature>
<evidence type="ECO:0000256" key="3">
    <source>
        <dbReference type="ARBA" id="ARBA00012737"/>
    </source>
</evidence>
<dbReference type="NCBIfam" id="TIGR01536">
    <property type="entry name" value="asn_synth_AEB"/>
    <property type="match status" value="1"/>
</dbReference>
<keyword evidence="9" id="KW-0028">Amino-acid biosynthesis</keyword>
<name>A0A0N8GG62_9BACI</name>
<sequence length="578" mass="67031">MCGIIGFTNVENQVSATKDLEVMMEKIKHRGPDEHGIYIDEEVALGAVRLSINDLSNGSQPFSNEDGTVTVIYNGEIYNFHELTKNLIEKGYQLHSQCDGAVIPYLYEEYGVEFLKLIDGMYSIALWDSKKEKLVLAVDPMGIKPLYYHVTENNQLLFGSELKGFLHKIKDIKICYKSIFQYLRYKFIPAPYTPFESVHKLKGGEVLTYSSGELSFKYIKVEEILTTNKNTLEEDLIESVYSTTMSDVDTACIASGGLDSSFVLKIMSEQRITPLQVYTVGYKGMHKDDETKFASLISAQQEALFNGIKLDYSEIPNILSKVIYYLDEPNQDPISVPFFYLMKYIGRNFKVVLTGDGADEIFGGYDRFKNWDDNGNSEGYFSELCLFNDDELSSLFNRKPNFNRDADIELSNVKSLRDAINWERKYRLQSYHLNRVDKLSMAWGVEARVPFLRPKIVQHTRTYNENQYRDNGTEKAELRKAVGAHLPDWLNQRKKKPFRFPISEWLKGELRDWVHENLLGSNCELHYFLNKKEIEKLVYNHEANLEDNSYKIWSLIVLNLYIVNFNNEYKNRKIEYAR</sequence>
<dbReference type="InterPro" id="IPR014729">
    <property type="entry name" value="Rossmann-like_a/b/a_fold"/>
</dbReference>
<evidence type="ECO:0000256" key="1">
    <source>
        <dbReference type="ARBA" id="ARBA00005187"/>
    </source>
</evidence>
<dbReference type="PANTHER" id="PTHR43284">
    <property type="entry name" value="ASPARAGINE SYNTHETASE (GLUTAMINE-HYDROLYZING)"/>
    <property type="match status" value="1"/>
</dbReference>
<keyword evidence="6 9" id="KW-0061">Asparagine biosynthesis</keyword>
<evidence type="ECO:0000259" key="12">
    <source>
        <dbReference type="PROSITE" id="PS51278"/>
    </source>
</evidence>
<evidence type="ECO:0000256" key="11">
    <source>
        <dbReference type="PIRSR" id="PIRSR001589-3"/>
    </source>
</evidence>
<feature type="binding site" evidence="10">
    <location>
        <position position="99"/>
    </location>
    <ligand>
        <name>L-glutamine</name>
        <dbReference type="ChEBI" id="CHEBI:58359"/>
    </ligand>
</feature>
<dbReference type="CDD" id="cd01991">
    <property type="entry name" value="Asn_synthase_B_C"/>
    <property type="match status" value="1"/>
</dbReference>
<dbReference type="SUPFAM" id="SSF52402">
    <property type="entry name" value="Adenine nucleotide alpha hydrolases-like"/>
    <property type="match status" value="1"/>
</dbReference>
<dbReference type="PANTHER" id="PTHR43284:SF1">
    <property type="entry name" value="ASPARAGINE SYNTHETASE"/>
    <property type="match status" value="1"/>
</dbReference>
<dbReference type="InterPro" id="IPR001962">
    <property type="entry name" value="Asn_synthase"/>
</dbReference>
<dbReference type="InterPro" id="IPR006426">
    <property type="entry name" value="Asn_synth_AEB"/>
</dbReference>
<organism evidence="13 14">
    <name type="scientific">Rossellomorea vietnamensis</name>
    <dbReference type="NCBI Taxonomy" id="218284"/>
    <lineage>
        <taxon>Bacteria</taxon>
        <taxon>Bacillati</taxon>
        <taxon>Bacillota</taxon>
        <taxon>Bacilli</taxon>
        <taxon>Bacillales</taxon>
        <taxon>Bacillaceae</taxon>
        <taxon>Rossellomorea</taxon>
    </lineage>
</organism>
<keyword evidence="4 10" id="KW-0547">Nucleotide-binding</keyword>
<comment type="catalytic activity">
    <reaction evidence="8">
        <text>L-aspartate + L-glutamine + ATP + H2O = L-asparagine + L-glutamate + AMP + diphosphate + H(+)</text>
        <dbReference type="Rhea" id="RHEA:12228"/>
        <dbReference type="ChEBI" id="CHEBI:15377"/>
        <dbReference type="ChEBI" id="CHEBI:15378"/>
        <dbReference type="ChEBI" id="CHEBI:29985"/>
        <dbReference type="ChEBI" id="CHEBI:29991"/>
        <dbReference type="ChEBI" id="CHEBI:30616"/>
        <dbReference type="ChEBI" id="CHEBI:33019"/>
        <dbReference type="ChEBI" id="CHEBI:58048"/>
        <dbReference type="ChEBI" id="CHEBI:58359"/>
        <dbReference type="ChEBI" id="CHEBI:456215"/>
        <dbReference type="EC" id="6.3.5.4"/>
    </reaction>
</comment>
<dbReference type="RefSeq" id="WP_060675097.1">
    <property type="nucleotide sequence ID" value="NZ_LIXZ01000038.1"/>
</dbReference>
<dbReference type="GO" id="GO:0004066">
    <property type="term" value="F:asparagine synthase (glutamine-hydrolyzing) activity"/>
    <property type="evidence" value="ECO:0007669"/>
    <property type="project" value="UniProtKB-EC"/>
</dbReference>
<dbReference type="Proteomes" id="UP000050398">
    <property type="component" value="Unassembled WGS sequence"/>
</dbReference>
<dbReference type="InterPro" id="IPR029055">
    <property type="entry name" value="Ntn_hydrolases_N"/>
</dbReference>
<feature type="active site" description="For GATase activity" evidence="9">
    <location>
        <position position="2"/>
    </location>
</feature>
<evidence type="ECO:0000256" key="8">
    <source>
        <dbReference type="ARBA" id="ARBA00048741"/>
    </source>
</evidence>
<feature type="binding site" evidence="10">
    <location>
        <position position="280"/>
    </location>
    <ligand>
        <name>ATP</name>
        <dbReference type="ChEBI" id="CHEBI:30616"/>
    </ligand>
</feature>
<dbReference type="OrthoDB" id="9763290at2"/>